<protein>
    <submittedName>
        <fullName evidence="2">Uncharacterized protein</fullName>
    </submittedName>
</protein>
<organism evidence="2 3">
    <name type="scientific">Knufia fluminis</name>
    <dbReference type="NCBI Taxonomy" id="191047"/>
    <lineage>
        <taxon>Eukaryota</taxon>
        <taxon>Fungi</taxon>
        <taxon>Dikarya</taxon>
        <taxon>Ascomycota</taxon>
        <taxon>Pezizomycotina</taxon>
        <taxon>Eurotiomycetes</taxon>
        <taxon>Chaetothyriomycetidae</taxon>
        <taxon>Chaetothyriales</taxon>
        <taxon>Trichomeriaceae</taxon>
        <taxon>Knufia</taxon>
    </lineage>
</organism>
<name>A0AAN8ETV1_9EURO</name>
<dbReference type="Proteomes" id="UP001316803">
    <property type="component" value="Unassembled WGS sequence"/>
</dbReference>
<proteinExistence type="predicted"/>
<feature type="compositionally biased region" description="Low complexity" evidence="1">
    <location>
        <begin position="171"/>
        <end position="183"/>
    </location>
</feature>
<dbReference type="AlphaFoldDB" id="A0AAN8ETV1"/>
<evidence type="ECO:0000256" key="1">
    <source>
        <dbReference type="SAM" id="MobiDB-lite"/>
    </source>
</evidence>
<feature type="compositionally biased region" description="Acidic residues" evidence="1">
    <location>
        <begin position="79"/>
        <end position="94"/>
    </location>
</feature>
<feature type="compositionally biased region" description="Polar residues" evidence="1">
    <location>
        <begin position="122"/>
        <end position="138"/>
    </location>
</feature>
<feature type="region of interest" description="Disordered" evidence="1">
    <location>
        <begin position="147"/>
        <end position="166"/>
    </location>
</feature>
<dbReference type="EMBL" id="JAKLMC020000017">
    <property type="protein sequence ID" value="KAK5951943.1"/>
    <property type="molecule type" value="Genomic_DNA"/>
</dbReference>
<reference evidence="2 3" key="1">
    <citation type="submission" date="2022-12" db="EMBL/GenBank/DDBJ databases">
        <title>Genomic features and morphological characterization of a novel Knufia sp. strain isolated from spacecraft assembly facility.</title>
        <authorList>
            <person name="Teixeira M."/>
            <person name="Chander A.M."/>
            <person name="Stajich J.E."/>
            <person name="Venkateswaran K."/>
        </authorList>
    </citation>
    <scope>NUCLEOTIDE SEQUENCE [LARGE SCALE GENOMIC DNA]</scope>
    <source>
        <strain evidence="2 3">FJI-L2-BK-P2</strain>
    </source>
</reference>
<comment type="caution">
    <text evidence="2">The sequence shown here is derived from an EMBL/GenBank/DDBJ whole genome shotgun (WGS) entry which is preliminary data.</text>
</comment>
<accession>A0AAN8ETV1</accession>
<sequence>MASFYNSILNIIHQLTQPYTTSTSPARNTHESNNHIATPTILLRHDETWYPYNEDTDPDPEGESDKEDFIDYPSSSSESDPDSDIYPETGDELWSDSSSSSGSSSAESVGPSPLSNPPLTPETITDSSINNTGGATSEINSEISTDNIINESGGSNGGGAGNEISSEISTDNIIGGSSIGTGTEDVNVGASGNTIGDSDGEGGSPFARYIEAIVLGVWGMDLGL</sequence>
<feature type="region of interest" description="Disordered" evidence="1">
    <location>
        <begin position="20"/>
        <end position="138"/>
    </location>
</feature>
<feature type="region of interest" description="Disordered" evidence="1">
    <location>
        <begin position="171"/>
        <end position="203"/>
    </location>
</feature>
<evidence type="ECO:0000313" key="2">
    <source>
        <dbReference type="EMBL" id="KAK5951943.1"/>
    </source>
</evidence>
<keyword evidence="3" id="KW-1185">Reference proteome</keyword>
<gene>
    <name evidence="2" type="ORF">OHC33_006829</name>
</gene>
<evidence type="ECO:0000313" key="3">
    <source>
        <dbReference type="Proteomes" id="UP001316803"/>
    </source>
</evidence>
<feature type="compositionally biased region" description="Low complexity" evidence="1">
    <location>
        <begin position="95"/>
        <end position="113"/>
    </location>
</feature>
<feature type="compositionally biased region" description="Acidic residues" evidence="1">
    <location>
        <begin position="54"/>
        <end position="70"/>
    </location>
</feature>